<reference evidence="1 2" key="1">
    <citation type="submission" date="2019-03" db="EMBL/GenBank/DDBJ databases">
        <title>Genomic Encyclopedia of Archaeal and Bacterial Type Strains, Phase II (KMG-II): from individual species to whole genera.</title>
        <authorList>
            <person name="Goeker M."/>
        </authorList>
    </citation>
    <scope>NUCLEOTIDE SEQUENCE [LARGE SCALE GENOMIC DNA]</scope>
    <source>
        <strain evidence="1 2">DSM 26433</strain>
    </source>
</reference>
<dbReference type="AlphaFoldDB" id="A0A4R1NPH0"/>
<protein>
    <submittedName>
        <fullName evidence="1">Uncharacterized protein</fullName>
    </submittedName>
</protein>
<dbReference type="RefSeq" id="WP_132859747.1">
    <property type="nucleotide sequence ID" value="NZ_SMGR01000001.1"/>
</dbReference>
<proteinExistence type="predicted"/>
<comment type="caution">
    <text evidence="1">The sequence shown here is derived from an EMBL/GenBank/DDBJ whole genome shotgun (WGS) entry which is preliminary data.</text>
</comment>
<evidence type="ECO:0000313" key="1">
    <source>
        <dbReference type="EMBL" id="TCL09741.1"/>
    </source>
</evidence>
<gene>
    <name evidence="1" type="ORF">BXY66_1798</name>
</gene>
<sequence length="70" mass="7557">MSDTLDARLLAAHAAGDKFALVSLYAEAAESAADDKTRGFYLTHAYVFALETGDQRAAKLHEILKGMGRD</sequence>
<evidence type="ECO:0000313" key="2">
    <source>
        <dbReference type="Proteomes" id="UP000295673"/>
    </source>
</evidence>
<organism evidence="1 2">
    <name type="scientific">Shimia isoporae</name>
    <dbReference type="NCBI Taxonomy" id="647720"/>
    <lineage>
        <taxon>Bacteria</taxon>
        <taxon>Pseudomonadati</taxon>
        <taxon>Pseudomonadota</taxon>
        <taxon>Alphaproteobacteria</taxon>
        <taxon>Rhodobacterales</taxon>
        <taxon>Roseobacteraceae</taxon>
    </lineage>
</organism>
<name>A0A4R1NPH0_9RHOB</name>
<accession>A0A4R1NPH0</accession>
<keyword evidence="2" id="KW-1185">Reference proteome</keyword>
<dbReference type="OrthoDB" id="7864216at2"/>
<dbReference type="EMBL" id="SMGR01000001">
    <property type="protein sequence ID" value="TCL09741.1"/>
    <property type="molecule type" value="Genomic_DNA"/>
</dbReference>
<dbReference type="Proteomes" id="UP000295673">
    <property type="component" value="Unassembled WGS sequence"/>
</dbReference>